<feature type="region of interest" description="Disordered" evidence="3">
    <location>
        <begin position="494"/>
        <end position="517"/>
    </location>
</feature>
<comment type="similarity">
    <text evidence="1">Belongs to the ATPase C chain family.</text>
</comment>
<evidence type="ECO:0000256" key="3">
    <source>
        <dbReference type="SAM" id="MobiDB-lite"/>
    </source>
</evidence>
<dbReference type="EMBL" id="HG994580">
    <property type="protein sequence ID" value="CAF2775815.1"/>
    <property type="molecule type" value="Genomic_DNA"/>
</dbReference>
<keyword evidence="2" id="KW-0175">Coiled coil</keyword>
<keyword evidence="5" id="KW-1185">Reference proteome</keyword>
<dbReference type="Pfam" id="PF13424">
    <property type="entry name" value="TPR_12"/>
    <property type="match status" value="1"/>
</dbReference>
<organism evidence="4 5">
    <name type="scientific">Lepeophtheirus salmonis</name>
    <name type="common">Salmon louse</name>
    <name type="synonym">Caligus salmonis</name>
    <dbReference type="NCBI Taxonomy" id="72036"/>
    <lineage>
        <taxon>Eukaryota</taxon>
        <taxon>Metazoa</taxon>
        <taxon>Ecdysozoa</taxon>
        <taxon>Arthropoda</taxon>
        <taxon>Crustacea</taxon>
        <taxon>Multicrustacea</taxon>
        <taxon>Hexanauplia</taxon>
        <taxon>Copepoda</taxon>
        <taxon>Siphonostomatoida</taxon>
        <taxon>Caligidae</taxon>
        <taxon>Lepeophtheirus</taxon>
    </lineage>
</organism>
<sequence>MQKKLHGARNPNWGVFSIHIGPISNQPYFTKKEDILNGESFQLCRRQYLLPTPSLTLDCIAMYALARLATSNVSRSTLSGVRCQYALARQNAWTPIAARAIQTSSVKSDIDSAAKFIGAGAATVGVAGSGAGIGSVFGSLVIGYAHWFAPTHLYTHTHSRHLRKTSSDVPVLEYYMSGTYSDGYPGMWGNNEGSCWNPSAYAPTDSVVDWAALAQQWIAMKGTHQDLALGSPIRASPRIIVPPPPPIPSGAFTVPTQLTQFTNYNQQAPPPPSHHLGEANMDLDDEDDDEEAHGGAKEELEKNNIQTLLNYIIAITKSPNPPDVVSSSSSLSMTQKPSKVNTTNTVTTIDATARKKLPPWIREGLEKMEREKQKKEQVEKRQKEREEIMRRIREEEKFQEMNEEKEYEGDFKKEEDNCSNDDQSHDTLKNKEELLEEMAITLRRTLTEILLEVTSTEIQNVCIEILDKHRKHETGVIKSNNNQKALGQLLSGYASDEEKKNSDSSSDESSSRLCSSPFSDEEKLESIIRKKKKEFEKTSEKINLMCAAKEERFSLREKRWIESGELKEGENVSHIYRKDSFSERYKNNNDDEDQGNSSPKGGSSLTKNSRGRSRERQSRDKRSISSDRTSHERESRSRDQLLSHEKRSRSRDKYNHEKRSRSKEKRGTRDKRSNSRDRYSSEKQHSTISKEQPVSRTESSSCSSGRKYKSRDRRSRSRDRSRESISRRRYSRERKRKRRKRSRRRSSTSSSSPSPFRSSSSSSKKNRCRKLENTQYSKNNNMSFRFFRQIFAFGSTKQNLLFDPSLMRPHSSKKDNFKVLLYSGIFASLKSALNVKENDSPQDRLVDTIKLGILNIQRDELEKAEMILHMALKMAHDISDTNGVVYINDLLANMAFEKGDYLKAEKLFSDVIQRLLGPPKNTPLQDNSIVEISLKLAQIYAVKKEDKKAEEGFSFCMRSMKKKVKDNQDIDEDSLILWGMCQDKYGDAYKAAVSLLGEKHTQSLNILNSLGSTHSLLGNYSEASEYFKKAITLNEDSEYVQRYLVNLGMSYIQTGLKTDALKACKKGIEISRERKDSETETEASECIKLTQK</sequence>
<feature type="compositionally biased region" description="Low complexity" evidence="3">
    <location>
        <begin position="747"/>
        <end position="763"/>
    </location>
</feature>
<dbReference type="OrthoDB" id="438052at2759"/>
<proteinExistence type="inferred from homology"/>
<evidence type="ECO:0000256" key="2">
    <source>
        <dbReference type="SAM" id="Coils"/>
    </source>
</evidence>
<feature type="region of interest" description="Disordered" evidence="3">
    <location>
        <begin position="264"/>
        <end position="301"/>
    </location>
</feature>
<dbReference type="Pfam" id="PF15996">
    <property type="entry name" value="PNISR"/>
    <property type="match status" value="1"/>
</dbReference>
<evidence type="ECO:0000313" key="4">
    <source>
        <dbReference type="EMBL" id="CAF2775815.1"/>
    </source>
</evidence>
<protein>
    <submittedName>
        <fullName evidence="4">TTC19</fullName>
    </submittedName>
</protein>
<feature type="coiled-coil region" evidence="2">
    <location>
        <begin position="361"/>
        <end position="395"/>
    </location>
</feature>
<dbReference type="InterPro" id="IPR019734">
    <property type="entry name" value="TPR_rpt"/>
</dbReference>
<dbReference type="Proteomes" id="UP000675881">
    <property type="component" value="Chromosome 1"/>
</dbReference>
<evidence type="ECO:0000256" key="1">
    <source>
        <dbReference type="ARBA" id="ARBA00006704"/>
    </source>
</evidence>
<feature type="compositionally biased region" description="Polar residues" evidence="3">
    <location>
        <begin position="595"/>
        <end position="608"/>
    </location>
</feature>
<feature type="compositionally biased region" description="Basic and acidic residues" evidence="3">
    <location>
        <begin position="579"/>
        <end position="589"/>
    </location>
</feature>
<feature type="compositionally biased region" description="Acidic residues" evidence="3">
    <location>
        <begin position="281"/>
        <end position="291"/>
    </location>
</feature>
<dbReference type="InterPro" id="IPR011990">
    <property type="entry name" value="TPR-like_helical_dom_sf"/>
</dbReference>
<dbReference type="AlphaFoldDB" id="A0A7R8CI86"/>
<name>A0A7R8CI86_LEPSM</name>
<dbReference type="SMART" id="SM00028">
    <property type="entry name" value="TPR"/>
    <property type="match status" value="2"/>
</dbReference>
<dbReference type="Gene3D" id="1.20.20.10">
    <property type="entry name" value="F1F0 ATP synthase subunit C"/>
    <property type="match status" value="1"/>
</dbReference>
<dbReference type="PANTHER" id="PTHR31518">
    <property type="entry name" value="ARGININE/SERINE-RICH PROTEIN PNISR"/>
    <property type="match status" value="1"/>
</dbReference>
<dbReference type="CDD" id="cd22249">
    <property type="entry name" value="UDM1_RNF168_RNF169-like"/>
    <property type="match status" value="1"/>
</dbReference>
<dbReference type="InterPro" id="IPR031937">
    <property type="entry name" value="PNISR"/>
</dbReference>
<dbReference type="InterPro" id="IPR038662">
    <property type="entry name" value="ATP_synth_F0_csu_sf"/>
</dbReference>
<feature type="compositionally biased region" description="Basic residues" evidence="3">
    <location>
        <begin position="727"/>
        <end position="746"/>
    </location>
</feature>
<feature type="region of interest" description="Disordered" evidence="3">
    <location>
        <begin position="579"/>
        <end position="769"/>
    </location>
</feature>
<dbReference type="Pfam" id="PF13181">
    <property type="entry name" value="TPR_8"/>
    <property type="match status" value="1"/>
</dbReference>
<feature type="region of interest" description="Disordered" evidence="3">
    <location>
        <begin position="397"/>
        <end position="426"/>
    </location>
</feature>
<feature type="compositionally biased region" description="Polar residues" evidence="3">
    <location>
        <begin position="686"/>
        <end position="698"/>
    </location>
</feature>
<dbReference type="Gene3D" id="1.25.40.10">
    <property type="entry name" value="Tetratricopeptide repeat domain"/>
    <property type="match status" value="2"/>
</dbReference>
<feature type="compositionally biased region" description="Basic and acidic residues" evidence="3">
    <location>
        <begin position="665"/>
        <end position="685"/>
    </location>
</feature>
<feature type="compositionally biased region" description="Basic and acidic residues" evidence="3">
    <location>
        <begin position="612"/>
        <end position="657"/>
    </location>
</feature>
<feature type="compositionally biased region" description="Basic residues" evidence="3">
    <location>
        <begin position="706"/>
        <end position="717"/>
    </location>
</feature>
<reference evidence="4" key="1">
    <citation type="submission" date="2021-02" db="EMBL/GenBank/DDBJ databases">
        <authorList>
            <person name="Bekaert M."/>
        </authorList>
    </citation>
    <scope>NUCLEOTIDE SEQUENCE</scope>
    <source>
        <strain evidence="4">IoA-00</strain>
    </source>
</reference>
<dbReference type="PROSITE" id="PS50005">
    <property type="entry name" value="TPR"/>
    <property type="match status" value="1"/>
</dbReference>
<evidence type="ECO:0000313" key="5">
    <source>
        <dbReference type="Proteomes" id="UP000675881"/>
    </source>
</evidence>
<feature type="region of interest" description="Disordered" evidence="3">
    <location>
        <begin position="1073"/>
        <end position="1092"/>
    </location>
</feature>
<feature type="compositionally biased region" description="Basic and acidic residues" evidence="3">
    <location>
        <begin position="292"/>
        <end position="301"/>
    </location>
</feature>
<dbReference type="CDD" id="cd18182">
    <property type="entry name" value="ATP-synt_Fo_c_ATP5G3"/>
    <property type="match status" value="1"/>
</dbReference>
<gene>
    <name evidence="4" type="ORF">LSAA_422</name>
</gene>
<dbReference type="SUPFAM" id="SSF48452">
    <property type="entry name" value="TPR-like"/>
    <property type="match status" value="1"/>
</dbReference>
<accession>A0A7R8CI86</accession>